<keyword evidence="5" id="KW-1185">Reference proteome</keyword>
<dbReference type="PANTHER" id="PTHR11748">
    <property type="entry name" value="D-LACTATE DEHYDROGENASE"/>
    <property type="match status" value="1"/>
</dbReference>
<dbReference type="RefSeq" id="WP_203905401.1">
    <property type="nucleotide sequence ID" value="NZ_BOPF01000060.1"/>
</dbReference>
<dbReference type="InterPro" id="IPR016164">
    <property type="entry name" value="FAD-linked_Oxase-like_C"/>
</dbReference>
<gene>
    <name evidence="4" type="ORF">Val02_88920</name>
</gene>
<evidence type="ECO:0000313" key="4">
    <source>
        <dbReference type="EMBL" id="GIJ52006.1"/>
    </source>
</evidence>
<dbReference type="InterPro" id="IPR036318">
    <property type="entry name" value="FAD-bd_PCMH-like_sf"/>
</dbReference>
<dbReference type="InterPro" id="IPR016169">
    <property type="entry name" value="FAD-bd_PCMH_sub2"/>
</dbReference>
<dbReference type="Pfam" id="PF01565">
    <property type="entry name" value="FAD_binding_4"/>
    <property type="match status" value="1"/>
</dbReference>
<reference evidence="4" key="1">
    <citation type="submission" date="2021-01" db="EMBL/GenBank/DDBJ databases">
        <title>Whole genome shotgun sequence of Virgisporangium aliadipatigenens NBRC 105644.</title>
        <authorList>
            <person name="Komaki H."/>
            <person name="Tamura T."/>
        </authorList>
    </citation>
    <scope>NUCLEOTIDE SEQUENCE</scope>
    <source>
        <strain evidence="4">NBRC 105644</strain>
    </source>
</reference>
<comment type="caution">
    <text evidence="4">The sequence shown here is derived from an EMBL/GenBank/DDBJ whole genome shotgun (WGS) entry which is preliminary data.</text>
</comment>
<dbReference type="EMBL" id="BOPF01000060">
    <property type="protein sequence ID" value="GIJ52006.1"/>
    <property type="molecule type" value="Genomic_DNA"/>
</dbReference>
<dbReference type="PANTHER" id="PTHR11748:SF103">
    <property type="entry name" value="GLYCOLATE OXIDASE SUBUNIT GLCE"/>
    <property type="match status" value="1"/>
</dbReference>
<evidence type="ECO:0000259" key="3">
    <source>
        <dbReference type="PROSITE" id="PS51387"/>
    </source>
</evidence>
<dbReference type="GO" id="GO:0003824">
    <property type="term" value="F:catalytic activity"/>
    <property type="evidence" value="ECO:0007669"/>
    <property type="project" value="InterPro"/>
</dbReference>
<name>A0A8J3YUY0_9ACTN</name>
<evidence type="ECO:0000313" key="5">
    <source>
        <dbReference type="Proteomes" id="UP000619260"/>
    </source>
</evidence>
<evidence type="ECO:0000256" key="2">
    <source>
        <dbReference type="ARBA" id="ARBA00022827"/>
    </source>
</evidence>
<dbReference type="PROSITE" id="PS51387">
    <property type="entry name" value="FAD_PCMH"/>
    <property type="match status" value="1"/>
</dbReference>
<protein>
    <recommendedName>
        <fullName evidence="3">FAD-binding PCMH-type domain-containing protein</fullName>
    </recommendedName>
</protein>
<feature type="domain" description="FAD-binding PCMH-type" evidence="3">
    <location>
        <begin position="25"/>
        <end position="197"/>
    </location>
</feature>
<dbReference type="AlphaFoldDB" id="A0A8J3YUY0"/>
<dbReference type="Gene3D" id="3.30.465.10">
    <property type="match status" value="1"/>
</dbReference>
<keyword evidence="2" id="KW-0274">FAD</keyword>
<dbReference type="InterPro" id="IPR016166">
    <property type="entry name" value="FAD-bd_PCMH"/>
</dbReference>
<proteinExistence type="predicted"/>
<dbReference type="SUPFAM" id="SSF55103">
    <property type="entry name" value="FAD-linked oxidases, C-terminal domain"/>
    <property type="match status" value="1"/>
</dbReference>
<organism evidence="4 5">
    <name type="scientific">Virgisporangium aliadipatigenens</name>
    <dbReference type="NCBI Taxonomy" id="741659"/>
    <lineage>
        <taxon>Bacteria</taxon>
        <taxon>Bacillati</taxon>
        <taxon>Actinomycetota</taxon>
        <taxon>Actinomycetes</taxon>
        <taxon>Micromonosporales</taxon>
        <taxon>Micromonosporaceae</taxon>
        <taxon>Virgisporangium</taxon>
    </lineage>
</organism>
<dbReference type="SUPFAM" id="SSF56176">
    <property type="entry name" value="FAD-binding/transporter-associated domain-like"/>
    <property type="match status" value="1"/>
</dbReference>
<keyword evidence="1" id="KW-0285">Flavoprotein</keyword>
<sequence>MGLLADLVDMCGPAHVRAALPADAPGLTAAAAHVAPADPGQLAAVLRLAYRDGWTVLPRGAGTTLDWGPPPSDVDIVVDLRRLAGVRAHDPGGLEVTVGAGTPLRDLTARLAATGQRLTLDPPYLADGATAGGVLATGATGPLRLRGGPLPALVRGVEYLTVDGSPQRLVGDDAADLCGSLGALGVLTAVTFALAPRPPEARYVLRSVRSPAELIELMALLDTIPLGIAAIEADWPPLDPVSARVPRQRTTEPGRAATVAVRIEGTARAALQLSRTAVTLIGGDAEARAEPPGWWGRVPAGHTLLRLDVPVSALGAVNLVLRDVTGGVAAVRGSAATGVVLVALPEGFADERVVGVVETVRHTLLARGGLCTVLRASPLVHAAARATDRGIADAARLKERYDPSGRLAPGRLPLSDAESS</sequence>
<dbReference type="InterPro" id="IPR006094">
    <property type="entry name" value="Oxid_FAD_bind_N"/>
</dbReference>
<accession>A0A8J3YUY0</accession>
<dbReference type="Proteomes" id="UP000619260">
    <property type="component" value="Unassembled WGS sequence"/>
</dbReference>
<evidence type="ECO:0000256" key="1">
    <source>
        <dbReference type="ARBA" id="ARBA00022630"/>
    </source>
</evidence>
<dbReference type="GO" id="GO:0071949">
    <property type="term" value="F:FAD binding"/>
    <property type="evidence" value="ECO:0007669"/>
    <property type="project" value="InterPro"/>
</dbReference>